<dbReference type="CDD" id="cd00180">
    <property type="entry name" value="PKc"/>
    <property type="match status" value="1"/>
</dbReference>
<dbReference type="SUPFAM" id="SSF52151">
    <property type="entry name" value="FabD/lysophospholipase-like"/>
    <property type="match status" value="1"/>
</dbReference>
<organism evidence="7 8">
    <name type="scientific">Xylaria multiplex</name>
    <dbReference type="NCBI Taxonomy" id="323545"/>
    <lineage>
        <taxon>Eukaryota</taxon>
        <taxon>Fungi</taxon>
        <taxon>Dikarya</taxon>
        <taxon>Ascomycota</taxon>
        <taxon>Pezizomycotina</taxon>
        <taxon>Sordariomycetes</taxon>
        <taxon>Xylariomycetidae</taxon>
        <taxon>Xylariales</taxon>
        <taxon>Xylariaceae</taxon>
        <taxon>Xylaria</taxon>
    </lineage>
</organism>
<keyword evidence="1 4" id="KW-0378">Hydrolase</keyword>
<dbReference type="PANTHER" id="PTHR24185:SF1">
    <property type="entry name" value="CALCIUM-INDEPENDENT PHOSPHOLIPASE A2-GAMMA"/>
    <property type="match status" value="1"/>
</dbReference>
<sequence>MSSEEQLAVNVPDMAQLHINPQEPRLQGLTEPGLSPLEAESIAITFDRLRGLVDTMLKDAIKMTMEVDYSQPSSEGLKLVAEELDDYYLRLSTWSNDIMREDPDGEVAIVDVLNVLERANSPVVKELSNLFGDATKKLASIQASDWKSRAVNDGNLGSELEALRRSMDELECKKNLVQMAISELFQDERRNDREVAHRIPSVLCLDGGGVRSYSSLLILEALIEEIRRLLATEQKNSDRIPARPGPRPLQLHDVFDYIYGASSGGLIAIMLGRLKMLERECMETFETYCGTIFNRPYLIPWLFGGVVLPQYSGNRLIKATKLVVGEFDRSPEAKKWRRNMFSSPGEHCKTAVLAIEQKTDVAEKLYVFRTFDTDRRADDCQIWQVARATSAAPTYFSPIEIDGRCYMDSGLGFNNPAWVARNEVRSFIGRERRILMISIGTGSSPPASRFSTFNRLRAVIKTATETEETHDKLLDISRDSDDLYFRFSGPDLNMGLDEWRTKKRDSGRRLHTIEFIRHQTKLYLNNDEVQANLRERQNVAAGIAKSQTTLRNKPIDLGENLEDVGDLGDRIVANYQRSQFPVGMGEREFLPEGCLEKLITRASVVTTMGLPHYWGRLSAKNKELVNFIIESAKKVFAITITIGISGDGSELRKAMLVFKAHGFGDASLPVKPYSWARGIPLIEKLRWKPSELHLFMHHQWTYLAPIFPKKIWDADLEPNCIIPFTVVNARKETASSSVYQVTVHPSHQEDPVFKANGEIADFALKELRGLSGRHYHWEIEANALKEISSLEHPHLITVKAIIRQAGKCYFMFPWAEGGTLREFYQENKQPRLGPGFIRKIFQQLSGLADAVDTMHYPGHAIGSLRHGDLKPENILRFMDEAQVGVWKITDFALIKCHHTQTSLRNDPTWTRLRTLLYEPPDDYTMPERPRSRRYDIWSMGCIYLELLIWLLYGYEELIAFQEALPAPSDKFSLGDCRFWYPVRNEREAELQPNVVKYMEHIARDPECARSSAIGDLLDLIRTQLLVIDLYSAESLSSPIRADSRKFRSALVDILAKGEENEQYWFTGAPRDEIYGPSRYPATL</sequence>
<dbReference type="Proteomes" id="UP000481858">
    <property type="component" value="Unassembled WGS sequence"/>
</dbReference>
<protein>
    <recommendedName>
        <fullName evidence="9">PNPLA domain-containing protein</fullName>
    </recommendedName>
</protein>
<gene>
    <name evidence="7" type="ORF">GQX73_g4649</name>
</gene>
<name>A0A7C8MTB2_9PEZI</name>
<dbReference type="GO" id="GO:0005524">
    <property type="term" value="F:ATP binding"/>
    <property type="evidence" value="ECO:0007669"/>
    <property type="project" value="InterPro"/>
</dbReference>
<dbReference type="Gene3D" id="3.40.1090.10">
    <property type="entry name" value="Cytosolic phospholipase A2 catalytic domain"/>
    <property type="match status" value="1"/>
</dbReference>
<feature type="active site" description="Proton acceptor" evidence="4">
    <location>
        <position position="408"/>
    </location>
</feature>
<evidence type="ECO:0008006" key="9">
    <source>
        <dbReference type="Google" id="ProtNLM"/>
    </source>
</evidence>
<dbReference type="Pfam" id="PF01734">
    <property type="entry name" value="Patatin"/>
    <property type="match status" value="1"/>
</dbReference>
<dbReference type="SUPFAM" id="SSF56112">
    <property type="entry name" value="Protein kinase-like (PK-like)"/>
    <property type="match status" value="1"/>
</dbReference>
<dbReference type="GO" id="GO:0004672">
    <property type="term" value="F:protein kinase activity"/>
    <property type="evidence" value="ECO:0007669"/>
    <property type="project" value="InterPro"/>
</dbReference>
<dbReference type="SMART" id="SM00220">
    <property type="entry name" value="S_TKc"/>
    <property type="match status" value="1"/>
</dbReference>
<evidence type="ECO:0000259" key="6">
    <source>
        <dbReference type="PROSITE" id="PS51635"/>
    </source>
</evidence>
<dbReference type="PANTHER" id="PTHR24185">
    <property type="entry name" value="CALCIUM-INDEPENDENT PHOSPHOLIPASE A2-GAMMA"/>
    <property type="match status" value="1"/>
</dbReference>
<evidence type="ECO:0000313" key="7">
    <source>
        <dbReference type="EMBL" id="KAF2968931.1"/>
    </source>
</evidence>
<dbReference type="GO" id="GO:0016042">
    <property type="term" value="P:lipid catabolic process"/>
    <property type="evidence" value="ECO:0007669"/>
    <property type="project" value="UniProtKB-UniRule"/>
</dbReference>
<evidence type="ECO:0000259" key="5">
    <source>
        <dbReference type="PROSITE" id="PS50011"/>
    </source>
</evidence>
<feature type="domain" description="Protein kinase" evidence="5">
    <location>
        <begin position="724"/>
        <end position="1065"/>
    </location>
</feature>
<dbReference type="GO" id="GO:0047499">
    <property type="term" value="F:calcium-independent phospholipase A2 activity"/>
    <property type="evidence" value="ECO:0007669"/>
    <property type="project" value="TreeGrafter"/>
</dbReference>
<dbReference type="GO" id="GO:0046486">
    <property type="term" value="P:glycerolipid metabolic process"/>
    <property type="evidence" value="ECO:0007669"/>
    <property type="project" value="UniProtKB-ARBA"/>
</dbReference>
<feature type="short sequence motif" description="GXSXG" evidence="4">
    <location>
        <begin position="260"/>
        <end position="264"/>
    </location>
</feature>
<evidence type="ECO:0000256" key="4">
    <source>
        <dbReference type="PROSITE-ProRule" id="PRU01161"/>
    </source>
</evidence>
<comment type="caution">
    <text evidence="4">Lacks conserved residue(s) required for the propagation of feature annotation.</text>
</comment>
<accession>A0A7C8MTB2</accession>
<dbReference type="EMBL" id="WUBL01000043">
    <property type="protein sequence ID" value="KAF2968931.1"/>
    <property type="molecule type" value="Genomic_DNA"/>
</dbReference>
<keyword evidence="2 4" id="KW-0442">Lipid degradation</keyword>
<dbReference type="InterPro" id="IPR002641">
    <property type="entry name" value="PNPLA_dom"/>
</dbReference>
<evidence type="ECO:0000256" key="1">
    <source>
        <dbReference type="ARBA" id="ARBA00022801"/>
    </source>
</evidence>
<keyword evidence="3 4" id="KW-0443">Lipid metabolism</keyword>
<feature type="domain" description="PNPLA" evidence="6">
    <location>
        <begin position="203"/>
        <end position="421"/>
    </location>
</feature>
<dbReference type="InterPro" id="IPR011009">
    <property type="entry name" value="Kinase-like_dom_sf"/>
</dbReference>
<keyword evidence="8" id="KW-1185">Reference proteome</keyword>
<dbReference type="InParanoid" id="A0A7C8MTB2"/>
<evidence type="ECO:0000313" key="8">
    <source>
        <dbReference type="Proteomes" id="UP000481858"/>
    </source>
</evidence>
<evidence type="ECO:0000256" key="2">
    <source>
        <dbReference type="ARBA" id="ARBA00022963"/>
    </source>
</evidence>
<dbReference type="PROSITE" id="PS50011">
    <property type="entry name" value="PROTEIN_KINASE_DOM"/>
    <property type="match status" value="1"/>
</dbReference>
<proteinExistence type="predicted"/>
<dbReference type="Pfam" id="PF00069">
    <property type="entry name" value="Pkinase"/>
    <property type="match status" value="1"/>
</dbReference>
<dbReference type="GO" id="GO:0016020">
    <property type="term" value="C:membrane"/>
    <property type="evidence" value="ECO:0007669"/>
    <property type="project" value="TreeGrafter"/>
</dbReference>
<dbReference type="InterPro" id="IPR016035">
    <property type="entry name" value="Acyl_Trfase/lysoPLipase"/>
</dbReference>
<dbReference type="AlphaFoldDB" id="A0A7C8MTB2"/>
<dbReference type="GO" id="GO:0019369">
    <property type="term" value="P:arachidonate metabolic process"/>
    <property type="evidence" value="ECO:0007669"/>
    <property type="project" value="TreeGrafter"/>
</dbReference>
<dbReference type="Gene3D" id="1.10.510.10">
    <property type="entry name" value="Transferase(Phosphotransferase) domain 1"/>
    <property type="match status" value="1"/>
</dbReference>
<evidence type="ECO:0000256" key="3">
    <source>
        <dbReference type="ARBA" id="ARBA00023098"/>
    </source>
</evidence>
<feature type="active site" description="Nucleophile" evidence="4">
    <location>
        <position position="262"/>
    </location>
</feature>
<dbReference type="InterPro" id="IPR000719">
    <property type="entry name" value="Prot_kinase_dom"/>
</dbReference>
<reference evidence="7 8" key="1">
    <citation type="submission" date="2019-12" db="EMBL/GenBank/DDBJ databases">
        <title>Draft genome sequence of the ascomycete Xylaria multiplex DSM 110363.</title>
        <authorList>
            <person name="Buettner E."/>
            <person name="Kellner H."/>
        </authorList>
    </citation>
    <scope>NUCLEOTIDE SEQUENCE [LARGE SCALE GENOMIC DNA]</scope>
    <source>
        <strain evidence="7 8">DSM 110363</strain>
    </source>
</reference>
<comment type="caution">
    <text evidence="7">The sequence shown here is derived from an EMBL/GenBank/DDBJ whole genome shotgun (WGS) entry which is preliminary data.</text>
</comment>
<dbReference type="PROSITE" id="PS51635">
    <property type="entry name" value="PNPLA"/>
    <property type="match status" value="1"/>
</dbReference>
<dbReference type="OrthoDB" id="4062651at2759"/>